<comment type="caution">
    <text evidence="4">The sequence shown here is derived from an EMBL/GenBank/DDBJ whole genome shotgun (WGS) entry which is preliminary data.</text>
</comment>
<keyword evidence="2" id="KW-0624">Polysaccharide degradation</keyword>
<feature type="non-terminal residue" evidence="4">
    <location>
        <position position="84"/>
    </location>
</feature>
<keyword evidence="5" id="KW-1185">Reference proteome</keyword>
<dbReference type="Pfam" id="PF00759">
    <property type="entry name" value="Glyco_hydro_9"/>
    <property type="match status" value="1"/>
</dbReference>
<evidence type="ECO:0000313" key="5">
    <source>
        <dbReference type="Proteomes" id="UP001287282"/>
    </source>
</evidence>
<dbReference type="InterPro" id="IPR012341">
    <property type="entry name" value="6hp_glycosidase-like_sf"/>
</dbReference>
<name>A0ABU3XHJ9_9BACI</name>
<feature type="non-terminal residue" evidence="4">
    <location>
        <position position="1"/>
    </location>
</feature>
<proteinExistence type="predicted"/>
<dbReference type="Proteomes" id="UP001287282">
    <property type="component" value="Unassembled WGS sequence"/>
</dbReference>
<keyword evidence="4" id="KW-0378">Hydrolase</keyword>
<evidence type="ECO:0000256" key="1">
    <source>
        <dbReference type="ARBA" id="ARBA00023277"/>
    </source>
</evidence>
<dbReference type="InterPro" id="IPR001701">
    <property type="entry name" value="Glyco_hydro_9"/>
</dbReference>
<dbReference type="InterPro" id="IPR008928">
    <property type="entry name" value="6-hairpin_glycosidase_sf"/>
</dbReference>
<evidence type="ECO:0000256" key="2">
    <source>
        <dbReference type="ARBA" id="ARBA00023326"/>
    </source>
</evidence>
<accession>A0ABU3XHJ9</accession>
<reference evidence="4 5" key="1">
    <citation type="submission" date="2023-10" db="EMBL/GenBank/DDBJ databases">
        <title>Screening of Alkalihalobacillus lindianensis BZ-TG-R113 and Its Alleviation of Salt Stress on Rapeseed Growth.</title>
        <authorList>
            <person name="Zhao B."/>
            <person name="Guo T."/>
        </authorList>
    </citation>
    <scope>NUCLEOTIDE SEQUENCE [LARGE SCALE GENOMIC DNA]</scope>
    <source>
        <strain evidence="4 5">BZ-TG-R113</strain>
    </source>
</reference>
<keyword evidence="1" id="KW-0119">Carbohydrate metabolism</keyword>
<dbReference type="GO" id="GO:0016787">
    <property type="term" value="F:hydrolase activity"/>
    <property type="evidence" value="ECO:0007669"/>
    <property type="project" value="UniProtKB-KW"/>
</dbReference>
<feature type="domain" description="Glycoside hydrolase family 9" evidence="3">
    <location>
        <begin position="26"/>
        <end position="76"/>
    </location>
</feature>
<gene>
    <name evidence="4" type="ORF">RYX56_23880</name>
</gene>
<dbReference type="EMBL" id="JAWJBA010000677">
    <property type="protein sequence ID" value="MDV2687390.1"/>
    <property type="molecule type" value="Genomic_DNA"/>
</dbReference>
<dbReference type="SUPFAM" id="SSF48208">
    <property type="entry name" value="Six-hairpin glycosidases"/>
    <property type="match status" value="1"/>
</dbReference>
<evidence type="ECO:0000259" key="3">
    <source>
        <dbReference type="Pfam" id="PF00759"/>
    </source>
</evidence>
<protein>
    <submittedName>
        <fullName evidence="4">Glycoside hydrolase family 9 protein</fullName>
    </submittedName>
</protein>
<sequence>WGKGGARPVYYATGAPQGLGRFKSDATGIANLAGRSAAAMALGAQASATLDPAFADRCRQAAHTLYALGRAKEGYQQGNSYGAP</sequence>
<organism evidence="4 5">
    <name type="scientific">Alkalihalophilus lindianensis</name>
    <dbReference type="NCBI Taxonomy" id="1630542"/>
    <lineage>
        <taxon>Bacteria</taxon>
        <taxon>Bacillati</taxon>
        <taxon>Bacillota</taxon>
        <taxon>Bacilli</taxon>
        <taxon>Bacillales</taxon>
        <taxon>Bacillaceae</taxon>
        <taxon>Alkalihalophilus</taxon>
    </lineage>
</organism>
<dbReference type="RefSeq" id="WP_317124324.1">
    <property type="nucleotide sequence ID" value="NZ_JAWJBA010000677.1"/>
</dbReference>
<evidence type="ECO:0000313" key="4">
    <source>
        <dbReference type="EMBL" id="MDV2687390.1"/>
    </source>
</evidence>
<dbReference type="Gene3D" id="1.50.10.10">
    <property type="match status" value="1"/>
</dbReference>